<dbReference type="EMBL" id="CP071090">
    <property type="protein sequence ID" value="QSQ19357.1"/>
    <property type="molecule type" value="Genomic_DNA"/>
</dbReference>
<sequence>MVKEKGTRPQVDPLAEEKAARAVVATLGKREFLEQFQKLAKSYAADPGNPGSYACEGCQRCANCMFCKDCDSCFQCTHCTRCELCNNCSHCVECKSCHACAYCVQSENCTSSAYLVLSRNLQDCNYCFGCVGLAKKDFHILNVPFPRTEYFKVVGRLKKELGLP</sequence>
<dbReference type="Proteomes" id="UP000662747">
    <property type="component" value="Chromosome"/>
</dbReference>
<keyword evidence="2" id="KW-1185">Reference proteome</keyword>
<accession>A0ABX7NPB6</accession>
<protein>
    <submittedName>
        <fullName evidence="1">Caib/baif family protein</fullName>
    </submittedName>
</protein>
<gene>
    <name evidence="1" type="ORF">JY651_28955</name>
</gene>
<dbReference type="RefSeq" id="WP_206720943.1">
    <property type="nucleotide sequence ID" value="NZ_CP071090.1"/>
</dbReference>
<name>A0ABX7NPB6_9BACT</name>
<organism evidence="1 2">
    <name type="scientific">Pyxidicoccus parkwayensis</name>
    <dbReference type="NCBI Taxonomy" id="2813578"/>
    <lineage>
        <taxon>Bacteria</taxon>
        <taxon>Pseudomonadati</taxon>
        <taxon>Myxococcota</taxon>
        <taxon>Myxococcia</taxon>
        <taxon>Myxococcales</taxon>
        <taxon>Cystobacterineae</taxon>
        <taxon>Myxococcaceae</taxon>
        <taxon>Pyxidicoccus</taxon>
    </lineage>
</organism>
<reference evidence="1 2" key="1">
    <citation type="submission" date="2021-02" db="EMBL/GenBank/DDBJ databases">
        <title>De Novo genome assembly of isolated myxobacteria.</title>
        <authorList>
            <person name="Stevens D.C."/>
        </authorList>
    </citation>
    <scope>NUCLEOTIDE SEQUENCE [LARGE SCALE GENOMIC DNA]</scope>
    <source>
        <strain evidence="2">SCPEA02</strain>
    </source>
</reference>
<evidence type="ECO:0000313" key="1">
    <source>
        <dbReference type="EMBL" id="QSQ19357.1"/>
    </source>
</evidence>
<proteinExistence type="predicted"/>
<evidence type="ECO:0000313" key="2">
    <source>
        <dbReference type="Proteomes" id="UP000662747"/>
    </source>
</evidence>